<dbReference type="Proteomes" id="UP000184063">
    <property type="component" value="Unassembled WGS sequence"/>
</dbReference>
<evidence type="ECO:0000313" key="2">
    <source>
        <dbReference type="Proteomes" id="UP000184063"/>
    </source>
</evidence>
<proteinExistence type="predicted"/>
<protein>
    <submittedName>
        <fullName evidence="1">Uncharacterized protein</fullName>
    </submittedName>
</protein>
<sequence length="111" mass="12799">MLNPDCYILSPLRETGFAELACTNTKQSKRHVIWMNYDLQVLCPVPRGALVSVTSNYRKGLFKQQTVCHVSWEQTPSIILPTAAIRQTRYLESTTHHVSWPFTQIQIRPIQ</sequence>
<accession>A0A1M3TW66</accession>
<evidence type="ECO:0000313" key="1">
    <source>
        <dbReference type="EMBL" id="OJZ90993.1"/>
    </source>
</evidence>
<dbReference type="AlphaFoldDB" id="A0A1M3TW66"/>
<organism evidence="1 2">
    <name type="scientific">Aspergillus luchuensis (strain CBS 106.47)</name>
    <dbReference type="NCBI Taxonomy" id="1137211"/>
    <lineage>
        <taxon>Eukaryota</taxon>
        <taxon>Fungi</taxon>
        <taxon>Dikarya</taxon>
        <taxon>Ascomycota</taxon>
        <taxon>Pezizomycotina</taxon>
        <taxon>Eurotiomycetes</taxon>
        <taxon>Eurotiomycetidae</taxon>
        <taxon>Eurotiales</taxon>
        <taxon>Aspergillaceae</taxon>
        <taxon>Aspergillus</taxon>
        <taxon>Aspergillus subgen. Circumdati</taxon>
    </lineage>
</organism>
<dbReference type="VEuPathDB" id="FungiDB:ASPFODRAFT_440250"/>
<gene>
    <name evidence="1" type="ORF">ASPFODRAFT_440250</name>
</gene>
<dbReference type="EMBL" id="KV878237">
    <property type="protein sequence ID" value="OJZ90993.1"/>
    <property type="molecule type" value="Genomic_DNA"/>
</dbReference>
<reference evidence="2" key="1">
    <citation type="journal article" date="2017" name="Genome Biol.">
        <title>Comparative genomics reveals high biological diversity and specific adaptations in the industrially and medically important fungal genus Aspergillus.</title>
        <authorList>
            <person name="de Vries R.P."/>
            <person name="Riley R."/>
            <person name="Wiebenga A."/>
            <person name="Aguilar-Osorio G."/>
            <person name="Amillis S."/>
            <person name="Uchima C.A."/>
            <person name="Anderluh G."/>
            <person name="Asadollahi M."/>
            <person name="Askin M."/>
            <person name="Barry K."/>
            <person name="Battaglia E."/>
            <person name="Bayram O."/>
            <person name="Benocci T."/>
            <person name="Braus-Stromeyer S.A."/>
            <person name="Caldana C."/>
            <person name="Canovas D."/>
            <person name="Cerqueira G.C."/>
            <person name="Chen F."/>
            <person name="Chen W."/>
            <person name="Choi C."/>
            <person name="Clum A."/>
            <person name="Dos Santos R.A."/>
            <person name="Damasio A.R."/>
            <person name="Diallinas G."/>
            <person name="Emri T."/>
            <person name="Fekete E."/>
            <person name="Flipphi M."/>
            <person name="Freyberg S."/>
            <person name="Gallo A."/>
            <person name="Gournas C."/>
            <person name="Habgood R."/>
            <person name="Hainaut M."/>
            <person name="Harispe M.L."/>
            <person name="Henrissat B."/>
            <person name="Hilden K.S."/>
            <person name="Hope R."/>
            <person name="Hossain A."/>
            <person name="Karabika E."/>
            <person name="Karaffa L."/>
            <person name="Karanyi Z."/>
            <person name="Krasevec N."/>
            <person name="Kuo A."/>
            <person name="Kusch H."/>
            <person name="LaButti K."/>
            <person name="Lagendijk E.L."/>
            <person name="Lapidus A."/>
            <person name="Levasseur A."/>
            <person name="Lindquist E."/>
            <person name="Lipzen A."/>
            <person name="Logrieco A.F."/>
            <person name="MacCabe A."/>
            <person name="Maekelae M.R."/>
            <person name="Malavazi I."/>
            <person name="Melin P."/>
            <person name="Meyer V."/>
            <person name="Mielnichuk N."/>
            <person name="Miskei M."/>
            <person name="Molnar A.P."/>
            <person name="Mule G."/>
            <person name="Ngan C.Y."/>
            <person name="Orejas M."/>
            <person name="Orosz E."/>
            <person name="Ouedraogo J.P."/>
            <person name="Overkamp K.M."/>
            <person name="Park H.-S."/>
            <person name="Perrone G."/>
            <person name="Piumi F."/>
            <person name="Punt P.J."/>
            <person name="Ram A.F."/>
            <person name="Ramon A."/>
            <person name="Rauscher S."/>
            <person name="Record E."/>
            <person name="Riano-Pachon D.M."/>
            <person name="Robert V."/>
            <person name="Roehrig J."/>
            <person name="Ruller R."/>
            <person name="Salamov A."/>
            <person name="Salih N.S."/>
            <person name="Samson R.A."/>
            <person name="Sandor E."/>
            <person name="Sanguinetti M."/>
            <person name="Schuetze T."/>
            <person name="Sepcic K."/>
            <person name="Shelest E."/>
            <person name="Sherlock G."/>
            <person name="Sophianopoulou V."/>
            <person name="Squina F.M."/>
            <person name="Sun H."/>
            <person name="Susca A."/>
            <person name="Todd R.B."/>
            <person name="Tsang A."/>
            <person name="Unkles S.E."/>
            <person name="van de Wiele N."/>
            <person name="van Rossen-Uffink D."/>
            <person name="Oliveira J.V."/>
            <person name="Vesth T.C."/>
            <person name="Visser J."/>
            <person name="Yu J.-H."/>
            <person name="Zhou M."/>
            <person name="Andersen M.R."/>
            <person name="Archer D.B."/>
            <person name="Baker S.E."/>
            <person name="Benoit I."/>
            <person name="Brakhage A.A."/>
            <person name="Braus G.H."/>
            <person name="Fischer R."/>
            <person name="Frisvad J.C."/>
            <person name="Goldman G.H."/>
            <person name="Houbraken J."/>
            <person name="Oakley B."/>
            <person name="Pocsi I."/>
            <person name="Scazzocchio C."/>
            <person name="Seiboth B."/>
            <person name="vanKuyk P.A."/>
            <person name="Wortman J."/>
            <person name="Dyer P.S."/>
            <person name="Grigoriev I.V."/>
        </authorList>
    </citation>
    <scope>NUCLEOTIDE SEQUENCE [LARGE SCALE GENOMIC DNA]</scope>
    <source>
        <strain evidence="2">CBS 106.47</strain>
    </source>
</reference>
<name>A0A1M3TW66_ASPLC</name>